<dbReference type="RefSeq" id="WP_137813031.1">
    <property type="nucleotide sequence ID" value="NZ_BJFL01000005.1"/>
</dbReference>
<dbReference type="InterPro" id="IPR009003">
    <property type="entry name" value="Peptidase_S1_PA"/>
</dbReference>
<proteinExistence type="predicted"/>
<dbReference type="AlphaFoldDB" id="A0A4D4J566"/>
<evidence type="ECO:0000313" key="4">
    <source>
        <dbReference type="Proteomes" id="UP000298860"/>
    </source>
</evidence>
<name>A0A4D4J566_9PSEU</name>
<comment type="caution">
    <text evidence="3">The sequence shown here is derived from an EMBL/GenBank/DDBJ whole genome shotgun (WGS) entry which is preliminary data.</text>
</comment>
<dbReference type="Proteomes" id="UP000298860">
    <property type="component" value="Unassembled WGS sequence"/>
</dbReference>
<evidence type="ECO:0008006" key="5">
    <source>
        <dbReference type="Google" id="ProtNLM"/>
    </source>
</evidence>
<dbReference type="Pfam" id="PF19916">
    <property type="entry name" value="VMAP-M0"/>
    <property type="match status" value="1"/>
</dbReference>
<dbReference type="InterPro" id="IPR045450">
    <property type="entry name" value="VMAP_C"/>
</dbReference>
<keyword evidence="4" id="KW-1185">Reference proteome</keyword>
<evidence type="ECO:0000259" key="1">
    <source>
        <dbReference type="Pfam" id="PF19916"/>
    </source>
</evidence>
<accession>A0A4D4J566</accession>
<feature type="domain" description="vWA-MoxR associated protein C-terminal" evidence="2">
    <location>
        <begin position="378"/>
        <end position="618"/>
    </location>
</feature>
<evidence type="ECO:0000259" key="2">
    <source>
        <dbReference type="Pfam" id="PF20028"/>
    </source>
</evidence>
<dbReference type="SUPFAM" id="SSF50494">
    <property type="entry name" value="Trypsin-like serine proteases"/>
    <property type="match status" value="1"/>
</dbReference>
<reference evidence="4" key="1">
    <citation type="submission" date="2019-04" db="EMBL/GenBank/DDBJ databases">
        <title>Draft genome sequence of Pseudonocardiaceae bacterium SL3-2-4.</title>
        <authorList>
            <person name="Ningsih F."/>
            <person name="Yokota A."/>
            <person name="Sakai Y."/>
            <person name="Nanatani K."/>
            <person name="Yabe S."/>
            <person name="Oetari A."/>
            <person name="Sjamsuridzal W."/>
        </authorList>
    </citation>
    <scope>NUCLEOTIDE SEQUENCE [LARGE SCALE GENOMIC DNA]</scope>
    <source>
        <strain evidence="4">SL3-2-4</strain>
    </source>
</reference>
<evidence type="ECO:0000313" key="3">
    <source>
        <dbReference type="EMBL" id="GDY29878.1"/>
    </source>
</evidence>
<feature type="domain" description="vWA-MoxR associated protein middle region 0" evidence="1">
    <location>
        <begin position="249"/>
        <end position="350"/>
    </location>
</feature>
<dbReference type="OrthoDB" id="3867284at2"/>
<dbReference type="Pfam" id="PF20028">
    <property type="entry name" value="VMAP-C"/>
    <property type="match status" value="1"/>
</dbReference>
<dbReference type="EMBL" id="BJFL01000005">
    <property type="protein sequence ID" value="GDY29878.1"/>
    <property type="molecule type" value="Genomic_DNA"/>
</dbReference>
<sequence length="633" mass="69094">MSPVTDLTEHLQRCVVRLSGGELRGGSGFFVAPGYVLTCAHVVDGAVDRPVTVTWDGRDHRGRVVWAEPRGEAGTAGPVWPYPDLAVVRVPVGGPCVWLAERLPDYEAELLAAGHARLYGPQEERRTAQLTSAGPVDLGTATLLRLSGDELPDGMSGGPVLDLTTGEVCAVVKTARARNEPHGGVALPIEALRALPADLFRELWRGHDRYHASDGPWPGLLDRLPERRPRSVDPLAIVSPNGSHPVLLPSEISELRGLLADLPPADDLYEVYRLACGPAAPRPELSLRDRRDVVRALDDVAAAPRGALHPLLAFAALTAHRCQRPDAADRLRAWAQRVATRLGQRAELARYTPASRGAAGEEPAAVIARVEPSAHDPDRYLLTVWLHRGDGDVENLASSDDPRPIGETWQRLRSLLPGALNQLDAGPDVMVEFVLPQRLLNEPVDEWQVWPGRPFARLGRRHPVVVRALGEDDDSYSFSEGTARWKWLVEQDTVPWHWIDCEDKRDQEVLYAWFEESTEHAALGLPGPPDVELARAALEAGLFAGLRVAVWRRTWCQDHAASGVVTRPCASDRFREELSGGLAGVPVTRLPRAVKDLRNAAAQAGPEHCGHGVVLLWDLGRRPEAGQPLVPLA</sequence>
<protein>
    <recommendedName>
        <fullName evidence="5">Serine protease</fullName>
    </recommendedName>
</protein>
<dbReference type="Gene3D" id="2.40.10.120">
    <property type="match status" value="1"/>
</dbReference>
<dbReference type="InterPro" id="IPR045555">
    <property type="entry name" value="VMAP-M0"/>
</dbReference>
<gene>
    <name evidence="3" type="ORF">GTS_15110</name>
</gene>
<organism evidence="3 4">
    <name type="scientific">Gandjariella thermophila</name>
    <dbReference type="NCBI Taxonomy" id="1931992"/>
    <lineage>
        <taxon>Bacteria</taxon>
        <taxon>Bacillati</taxon>
        <taxon>Actinomycetota</taxon>
        <taxon>Actinomycetes</taxon>
        <taxon>Pseudonocardiales</taxon>
        <taxon>Pseudonocardiaceae</taxon>
        <taxon>Gandjariella</taxon>
    </lineage>
</organism>
<dbReference type="Pfam" id="PF13365">
    <property type="entry name" value="Trypsin_2"/>
    <property type="match status" value="1"/>
</dbReference>